<proteinExistence type="predicted"/>
<accession>A0AAV6E482</accession>
<dbReference type="RefSeq" id="WP_078311970.1">
    <property type="nucleotide sequence ID" value="NZ_MK134858.1"/>
</dbReference>
<sequence>MYKITGEIKGNLLIDTNSPLALGTPLLAILYAGCKSADPEKKTALLEALDQQAKTYFITIQVGEKKRMISVTKTEYQQVKIGQTISLRQGNCILNIILLHY</sequence>
<dbReference type="AlphaFoldDB" id="A0AAV6E482"/>
<organism evidence="1 2">
    <name type="scientific">Listeria monocytogenes</name>
    <dbReference type="NCBI Taxonomy" id="1639"/>
    <lineage>
        <taxon>Bacteria</taxon>
        <taxon>Bacillati</taxon>
        <taxon>Bacillota</taxon>
        <taxon>Bacilli</taxon>
        <taxon>Bacillales</taxon>
        <taxon>Listeriaceae</taxon>
        <taxon>Listeria</taxon>
    </lineage>
</organism>
<protein>
    <recommendedName>
        <fullName evidence="3">Lipoprotein</fullName>
    </recommendedName>
</protein>
<dbReference type="Proteomes" id="UP000460224">
    <property type="component" value="Unassembled WGS sequence"/>
</dbReference>
<reference evidence="1 2" key="1">
    <citation type="submission" date="2018-04" db="EMBL/GenBank/DDBJ databases">
        <title>Genome Analysis of a Prevalent Clone of Listeria monocytogenes Sequence Type 87 in China.</title>
        <authorList>
            <person name="Wang Y."/>
        </authorList>
    </citation>
    <scope>NUCLEOTIDE SEQUENCE [LARGE SCALE GENOMIC DNA]</scope>
    <source>
        <strain evidence="1 2">ICDC_LM1523</strain>
    </source>
</reference>
<evidence type="ECO:0000313" key="1">
    <source>
        <dbReference type="EMBL" id="KAA9446581.1"/>
    </source>
</evidence>
<dbReference type="EMBL" id="QDAY01000008">
    <property type="protein sequence ID" value="KAA9446581.1"/>
    <property type="molecule type" value="Genomic_DNA"/>
</dbReference>
<comment type="caution">
    <text evidence="1">The sequence shown here is derived from an EMBL/GenBank/DDBJ whole genome shotgun (WGS) entry which is preliminary data.</text>
</comment>
<name>A0AAV6E482_LISMN</name>
<gene>
    <name evidence="1" type="ORF">DCK61_15385</name>
</gene>
<evidence type="ECO:0008006" key="3">
    <source>
        <dbReference type="Google" id="ProtNLM"/>
    </source>
</evidence>
<evidence type="ECO:0000313" key="2">
    <source>
        <dbReference type="Proteomes" id="UP000460224"/>
    </source>
</evidence>